<reference evidence="2" key="2">
    <citation type="submission" date="2023-10" db="EMBL/GenBank/DDBJ databases">
        <authorList>
            <person name="Khurajog B."/>
        </authorList>
    </citation>
    <scope>NUCLEOTIDE SEQUENCE</scope>
    <source>
        <strain evidence="2">BF9</strain>
    </source>
</reference>
<feature type="transmembrane region" description="Helical" evidence="1">
    <location>
        <begin position="50"/>
        <end position="68"/>
    </location>
</feature>
<keyword evidence="1" id="KW-1133">Transmembrane helix</keyword>
<evidence type="ECO:0000313" key="3">
    <source>
        <dbReference type="Proteomes" id="UP001280897"/>
    </source>
</evidence>
<dbReference type="RefSeq" id="WP_144235475.1">
    <property type="nucleotide sequence ID" value="NZ_CP066046.1"/>
</dbReference>
<evidence type="ECO:0000256" key="1">
    <source>
        <dbReference type="SAM" id="Phobius"/>
    </source>
</evidence>
<keyword evidence="1" id="KW-0472">Membrane</keyword>
<gene>
    <name evidence="2" type="ORF">R0G89_00935</name>
</gene>
<evidence type="ECO:0000313" key="2">
    <source>
        <dbReference type="EMBL" id="MDV2620301.1"/>
    </source>
</evidence>
<dbReference type="Proteomes" id="UP001280897">
    <property type="component" value="Unassembled WGS sequence"/>
</dbReference>
<comment type="caution">
    <text evidence="2">The sequence shown here is derived from an EMBL/GenBank/DDBJ whole genome shotgun (WGS) entry which is preliminary data.</text>
</comment>
<keyword evidence="1" id="KW-0812">Transmembrane</keyword>
<name>A0AAW8YFA6_PEDAC</name>
<reference evidence="2" key="1">
    <citation type="journal article" date="2023" name="PeerJ">
        <title>Selection and evaluation of lactic acid bacteria from chicken feces in Thailand as potential probiotics.</title>
        <authorList>
            <person name="Khurajog B."/>
            <person name="Disastra Y."/>
            <person name="Lawwyne L.D."/>
            <person name="Sirichokchatchawan W."/>
            <person name="Niyomtham W."/>
            <person name="Yindee J."/>
            <person name="Hampson D.J."/>
            <person name="Prapasarakul N."/>
        </authorList>
    </citation>
    <scope>NUCLEOTIDE SEQUENCE</scope>
    <source>
        <strain evidence="2">BF9</strain>
    </source>
</reference>
<accession>A0AAW8YFA6</accession>
<organism evidence="2 3">
    <name type="scientific">Pediococcus acidilactici</name>
    <dbReference type="NCBI Taxonomy" id="1254"/>
    <lineage>
        <taxon>Bacteria</taxon>
        <taxon>Bacillati</taxon>
        <taxon>Bacillota</taxon>
        <taxon>Bacilli</taxon>
        <taxon>Lactobacillales</taxon>
        <taxon>Lactobacillaceae</taxon>
        <taxon>Pediococcus</taxon>
        <taxon>Pediococcus acidilactici group</taxon>
    </lineage>
</organism>
<sequence length="257" mass="29679">MNIKDIVLNACKHFKEYWFVYLVATLISFIVCSILLLFSADKSLDSFADWLSGIGTVGAVVVSLYLAIRKPSAKFSEIKRYDKNYLKENDGVFIVNEETVTYLYITNKSEVPDTIDLYSVELVAKKEKILFRKKFYYDNNEDYPKIDRFFNNSEIGESVIGLRGIVIRPNTTIILGNICWVEILDFLHSNVDGLNFTEVSDEHKKINSIQIYITLNFTRMDGSKIEQTFLVPREILNVKTIALVGAKNINRKYFFEK</sequence>
<protein>
    <submittedName>
        <fullName evidence="2">DUF805 domain-containing protein</fullName>
    </submittedName>
</protein>
<dbReference type="AlphaFoldDB" id="A0AAW8YFA6"/>
<dbReference type="EMBL" id="JAWJAV010000001">
    <property type="protein sequence ID" value="MDV2620301.1"/>
    <property type="molecule type" value="Genomic_DNA"/>
</dbReference>
<proteinExistence type="predicted"/>
<feature type="transmembrane region" description="Helical" evidence="1">
    <location>
        <begin position="18"/>
        <end position="38"/>
    </location>
</feature>